<accession>A0ABU2YJ10</accession>
<organism evidence="1 2">
    <name type="scientific">Microcosmobacter mediterraneus</name>
    <dbReference type="NCBI Taxonomy" id="3075607"/>
    <lineage>
        <taxon>Bacteria</taxon>
        <taxon>Pseudomonadati</taxon>
        <taxon>Bacteroidota</taxon>
        <taxon>Flavobacteriia</taxon>
        <taxon>Flavobacteriales</taxon>
        <taxon>Flavobacteriaceae</taxon>
        <taxon>Microcosmobacter</taxon>
    </lineage>
</organism>
<dbReference type="Proteomes" id="UP001259492">
    <property type="component" value="Unassembled WGS sequence"/>
</dbReference>
<gene>
    <name evidence="1" type="ORF">RM697_05190</name>
</gene>
<dbReference type="RefSeq" id="WP_311426799.1">
    <property type="nucleotide sequence ID" value="NZ_JAVRIA010000002.1"/>
</dbReference>
<proteinExistence type="predicted"/>
<name>A0ABU2YJ10_9FLAO</name>
<reference evidence="1 2" key="1">
    <citation type="submission" date="2023-09" db="EMBL/GenBank/DDBJ databases">
        <authorList>
            <person name="Rey-Velasco X."/>
        </authorList>
    </citation>
    <scope>NUCLEOTIDE SEQUENCE [LARGE SCALE GENOMIC DNA]</scope>
    <source>
        <strain evidence="1 2">W332</strain>
    </source>
</reference>
<sequence>MKFKYRILLVALCTCFVTKIDAQHRRYKIQNGIGITGALTQYNLVTDNFNTKKGNGWLIGASATVDLPNKWYNMSYIIQLAENKLGIETGATGLATNDEFSEYKLFTAQIALLGHIKLLNTNLMIDAGPMLQYNSDLELKDDDQSNYIISGYNNLIASDIEDISNFNVNGVIGLSAGFDNFKIKAHYIYGFLNTLEKLNDQNLDTTGGNTTFKGNQSMIVIGAMFLF</sequence>
<keyword evidence="2" id="KW-1185">Reference proteome</keyword>
<comment type="caution">
    <text evidence="1">The sequence shown here is derived from an EMBL/GenBank/DDBJ whole genome shotgun (WGS) entry which is preliminary data.</text>
</comment>
<dbReference type="EMBL" id="JAVRIA010000002">
    <property type="protein sequence ID" value="MDT0558027.1"/>
    <property type="molecule type" value="Genomic_DNA"/>
</dbReference>
<evidence type="ECO:0000313" key="2">
    <source>
        <dbReference type="Proteomes" id="UP001259492"/>
    </source>
</evidence>
<evidence type="ECO:0000313" key="1">
    <source>
        <dbReference type="EMBL" id="MDT0558027.1"/>
    </source>
</evidence>
<evidence type="ECO:0008006" key="3">
    <source>
        <dbReference type="Google" id="ProtNLM"/>
    </source>
</evidence>
<protein>
    <recommendedName>
        <fullName evidence="3">Outer membrane protein beta-barrel domain-containing protein</fullName>
    </recommendedName>
</protein>